<gene>
    <name evidence="2" type="ORF">J2851_004168</name>
</gene>
<keyword evidence="3" id="KW-1185">Reference proteome</keyword>
<comment type="caution">
    <text evidence="2">The sequence shown here is derived from an EMBL/GenBank/DDBJ whole genome shotgun (WGS) entry which is preliminary data.</text>
</comment>
<evidence type="ECO:0000313" key="2">
    <source>
        <dbReference type="EMBL" id="MBP2294379.1"/>
    </source>
</evidence>
<keyword evidence="1" id="KW-0812">Transmembrane</keyword>
<feature type="transmembrane region" description="Helical" evidence="1">
    <location>
        <begin position="287"/>
        <end position="306"/>
    </location>
</feature>
<reference evidence="2 3" key="1">
    <citation type="submission" date="2021-03" db="EMBL/GenBank/DDBJ databases">
        <title>Genomic Encyclopedia of Type Strains, Phase III (KMG-III): the genomes of soil and plant-associated and newly described type strains.</title>
        <authorList>
            <person name="Whitman W."/>
        </authorList>
    </citation>
    <scope>NUCLEOTIDE SEQUENCE [LARGE SCALE GENOMIC DNA]</scope>
    <source>
        <strain evidence="2 3">IMMIB AFH-6</strain>
    </source>
</reference>
<keyword evidence="1" id="KW-1133">Transmembrane helix</keyword>
<dbReference type="EMBL" id="JAGINP010000015">
    <property type="protein sequence ID" value="MBP2294379.1"/>
    <property type="molecule type" value="Genomic_DNA"/>
</dbReference>
<keyword evidence="1" id="KW-0472">Membrane</keyword>
<feature type="transmembrane region" description="Helical" evidence="1">
    <location>
        <begin position="9"/>
        <end position="27"/>
    </location>
</feature>
<protein>
    <submittedName>
        <fullName evidence="2">Nitrate reductase NapE component</fullName>
    </submittedName>
</protein>
<feature type="transmembrane region" description="Helical" evidence="1">
    <location>
        <begin position="108"/>
        <end position="126"/>
    </location>
</feature>
<feature type="transmembrane region" description="Helical" evidence="1">
    <location>
        <begin position="85"/>
        <end position="101"/>
    </location>
</feature>
<dbReference type="Proteomes" id="UP000781958">
    <property type="component" value="Unassembled WGS sequence"/>
</dbReference>
<feature type="transmembrane region" description="Helical" evidence="1">
    <location>
        <begin position="159"/>
        <end position="176"/>
    </location>
</feature>
<feature type="transmembrane region" description="Helical" evidence="1">
    <location>
        <begin position="377"/>
        <end position="394"/>
    </location>
</feature>
<feature type="transmembrane region" description="Helical" evidence="1">
    <location>
        <begin position="33"/>
        <end position="53"/>
    </location>
</feature>
<evidence type="ECO:0000313" key="3">
    <source>
        <dbReference type="Proteomes" id="UP000781958"/>
    </source>
</evidence>
<organism evidence="2 3">
    <name type="scientific">Azospirillum rugosum</name>
    <dbReference type="NCBI Taxonomy" id="416170"/>
    <lineage>
        <taxon>Bacteria</taxon>
        <taxon>Pseudomonadati</taxon>
        <taxon>Pseudomonadota</taxon>
        <taxon>Alphaproteobacteria</taxon>
        <taxon>Rhodospirillales</taxon>
        <taxon>Azospirillaceae</taxon>
        <taxon>Azospirillum</taxon>
    </lineage>
</organism>
<evidence type="ECO:0000256" key="1">
    <source>
        <dbReference type="SAM" id="Phobius"/>
    </source>
</evidence>
<feature type="transmembrane region" description="Helical" evidence="1">
    <location>
        <begin position="60"/>
        <end position="79"/>
    </location>
</feature>
<accession>A0ABS4SQ67</accession>
<feature type="transmembrane region" description="Helical" evidence="1">
    <location>
        <begin position="346"/>
        <end position="365"/>
    </location>
</feature>
<sequence length="445" mass="47968">MHDFGTIRTYGYPLFLYALSFLSGWSFDRLAAVAGGVQWILYAGATLWLGAALRRVGEAAALGAVSGLLLLPLGLALVTDVLTEGLSLPIAVALAALAVQASGRYRPVWSEAALVAGAMLAALALMVRPGNLPVTIGWHLAVALALVVSPAWSGVRRRLAACAILSFVGAGLLVWGPQAAYAARSVGEWAILPACRLGAFQGAYGILVWKYDTIMTVSGGTARWNLPAPWNTINPFFTPPLPAGGWLEWYLAHPVQGAATLLGHVFMGFNARTPFTYIYDLWPSYAWLHRAAVFSILVFGLWRMLSLLRRAWPAQARAWALPVTFVVAVFLGSCILNAVTAVETRFAAIPMAILACLAAGYGWAIVRGEETLPIRRALASLAVVALLLAVSAWAEQFEGRVPAVQIGLQDYGQNTPCYLTFDTANGEFERVFLEYEKEISRRDGM</sequence>
<name>A0ABS4SQ67_9PROT</name>
<feature type="transmembrane region" description="Helical" evidence="1">
    <location>
        <begin position="318"/>
        <end position="340"/>
    </location>
</feature>
<dbReference type="RefSeq" id="WP_307419983.1">
    <property type="nucleotide sequence ID" value="NZ_JAUSVT010000013.1"/>
</dbReference>
<proteinExistence type="predicted"/>
<feature type="transmembrane region" description="Helical" evidence="1">
    <location>
        <begin position="132"/>
        <end position="152"/>
    </location>
</feature>